<accession>A0AAU7ANM8</accession>
<dbReference type="AlphaFoldDB" id="A0AAU7ANM8"/>
<evidence type="ECO:0000259" key="1">
    <source>
        <dbReference type="Pfam" id="PF05685"/>
    </source>
</evidence>
<dbReference type="KEGG" id="parq:DSM112329_00055"/>
<protein>
    <recommendedName>
        <fullName evidence="1">Putative restriction endonuclease domain-containing protein</fullName>
    </recommendedName>
</protein>
<dbReference type="PANTHER" id="PTHR35400:SF3">
    <property type="entry name" value="SLL1072 PROTEIN"/>
    <property type="match status" value="1"/>
</dbReference>
<dbReference type="Gene3D" id="3.90.1570.10">
    <property type="entry name" value="tt1808, chain A"/>
    <property type="match status" value="1"/>
</dbReference>
<reference evidence="2" key="1">
    <citation type="submission" date="2022-12" db="EMBL/GenBank/DDBJ databases">
        <title>Paraconexibacter alkalitolerans sp. nov. and Baekduia alba sp. nov., isolated from soil and emended description of the genera Paraconexibacter (Chun et al., 2020) and Baekduia (An et al., 2020).</title>
        <authorList>
            <person name="Vieira S."/>
            <person name="Huber K.J."/>
            <person name="Geppert A."/>
            <person name="Wolf J."/>
            <person name="Neumann-Schaal M."/>
            <person name="Muesken M."/>
            <person name="Overmann J."/>
        </authorList>
    </citation>
    <scope>NUCLEOTIDE SEQUENCE</scope>
    <source>
        <strain evidence="2">AEG42_29</strain>
    </source>
</reference>
<dbReference type="Pfam" id="PF05685">
    <property type="entry name" value="Uma2"/>
    <property type="match status" value="1"/>
</dbReference>
<feature type="domain" description="Putative restriction endonuclease" evidence="1">
    <location>
        <begin position="28"/>
        <end position="178"/>
    </location>
</feature>
<organism evidence="2">
    <name type="scientific">Paraconexibacter sp. AEG42_29</name>
    <dbReference type="NCBI Taxonomy" id="2997339"/>
    <lineage>
        <taxon>Bacteria</taxon>
        <taxon>Bacillati</taxon>
        <taxon>Actinomycetota</taxon>
        <taxon>Thermoleophilia</taxon>
        <taxon>Solirubrobacterales</taxon>
        <taxon>Paraconexibacteraceae</taxon>
        <taxon>Paraconexibacter</taxon>
    </lineage>
</organism>
<dbReference type="CDD" id="cd06260">
    <property type="entry name" value="DUF820-like"/>
    <property type="match status" value="1"/>
</dbReference>
<evidence type="ECO:0000313" key="2">
    <source>
        <dbReference type="EMBL" id="XAY03243.1"/>
    </source>
</evidence>
<proteinExistence type="predicted"/>
<dbReference type="RefSeq" id="WP_354699798.1">
    <property type="nucleotide sequence ID" value="NZ_CP114014.1"/>
</dbReference>
<sequence length="193" mass="21105">MSADPHAKLLPIDTAMYVRMHEADLFLDRRVELIDGQLIEMGPAGDPHFWATAELGRHFTLALGALDEYRVAQQGGFAAAATSLPDPDLVVIHLDHGRHVAPGRDDSGPVFVAEVSATSLLWDLGRKRLLYARAGIPEYWVLDLEGERLVVHRDPVDGDYATVTNHRRGEPVAPQDLPFVTAFDIAAAVDAVP</sequence>
<dbReference type="EMBL" id="CP114014">
    <property type="protein sequence ID" value="XAY03243.1"/>
    <property type="molecule type" value="Genomic_DNA"/>
</dbReference>
<dbReference type="InterPro" id="IPR012296">
    <property type="entry name" value="Nuclease_put_TT1808"/>
</dbReference>
<name>A0AAU7ANM8_9ACTN</name>
<dbReference type="SUPFAM" id="SSF52980">
    <property type="entry name" value="Restriction endonuclease-like"/>
    <property type="match status" value="1"/>
</dbReference>
<gene>
    <name evidence="2" type="ORF">DSM112329_00055</name>
</gene>
<dbReference type="InterPro" id="IPR008538">
    <property type="entry name" value="Uma2"/>
</dbReference>
<dbReference type="PANTHER" id="PTHR35400">
    <property type="entry name" value="SLR1083 PROTEIN"/>
    <property type="match status" value="1"/>
</dbReference>
<dbReference type="InterPro" id="IPR011335">
    <property type="entry name" value="Restrct_endonuc-II-like"/>
</dbReference>